<gene>
    <name evidence="2" type="ORF">KL86DPRO_10162</name>
</gene>
<reference evidence="2" key="1">
    <citation type="submission" date="2016-04" db="EMBL/GenBank/DDBJ databases">
        <authorList>
            <person name="Evans L.H."/>
            <person name="Alamgir A."/>
            <person name="Owens N."/>
            <person name="Weber N.D."/>
            <person name="Virtaneva K."/>
            <person name="Barbian K."/>
            <person name="Babar A."/>
            <person name="Rosenke K."/>
        </authorList>
    </citation>
    <scope>NUCLEOTIDE SEQUENCE</scope>
    <source>
        <strain evidence="2">86</strain>
    </source>
</reference>
<feature type="compositionally biased region" description="Polar residues" evidence="1">
    <location>
        <begin position="392"/>
        <end position="401"/>
    </location>
</feature>
<feature type="compositionally biased region" description="Polar residues" evidence="1">
    <location>
        <begin position="338"/>
        <end position="350"/>
    </location>
</feature>
<feature type="region of interest" description="Disordered" evidence="1">
    <location>
        <begin position="326"/>
        <end position="350"/>
    </location>
</feature>
<accession>A0A212IVP7</accession>
<evidence type="ECO:0000313" key="2">
    <source>
        <dbReference type="EMBL" id="SBV91252.1"/>
    </source>
</evidence>
<protein>
    <submittedName>
        <fullName evidence="2">Uncharacterized protein</fullName>
    </submittedName>
</protein>
<organism evidence="2">
    <name type="scientific">uncultured delta proteobacterium</name>
    <dbReference type="NCBI Taxonomy" id="34034"/>
    <lineage>
        <taxon>Bacteria</taxon>
        <taxon>Deltaproteobacteria</taxon>
        <taxon>environmental samples</taxon>
    </lineage>
</organism>
<dbReference type="AlphaFoldDB" id="A0A212IVP7"/>
<sequence>MRGLDLCLGGFDLPHAVHGRAAHGIAPDGPLRDQYPPLVDRFLQNGPHEHAGEQEAFPPARGYLAHGVVELGAHGNGAGSRINGDIRELERAFDIVELAVLKLEFDLGRAVPGGDQPAFHHGPLQPQEFRAGLGQVHVHLVHPLDGRKRLALVRGNKRAGRHRGNADMPGNGGVNLGVADVDGGGIHGGLGRDDFRPGLVHAGEGVVVFLSADGVDLDRLRGAVRHKLRGGKVGLGPQKSRLGLGKGGFIQGRVYLVELLAFRHFLPFVEQALLDDARHLRPHFGDLQGGGAPAELGGEFHALRFHRQVGDLGRRHLHLLRPLVATGKKRGGHHAENGQKQYVSPGDTHTLTSGTVTRALPWAGKARRDNLAAKIKNNAPAAVSESREASKTRGQAGTRTLTVGAGKKQSKTSQYSEKL</sequence>
<dbReference type="EMBL" id="FLUQ01000001">
    <property type="protein sequence ID" value="SBV91252.1"/>
    <property type="molecule type" value="Genomic_DNA"/>
</dbReference>
<feature type="region of interest" description="Disordered" evidence="1">
    <location>
        <begin position="377"/>
        <end position="419"/>
    </location>
</feature>
<name>A0A212IVP7_9DELT</name>
<proteinExistence type="predicted"/>
<evidence type="ECO:0000256" key="1">
    <source>
        <dbReference type="SAM" id="MobiDB-lite"/>
    </source>
</evidence>